<keyword evidence="3" id="KW-1185">Reference proteome</keyword>
<proteinExistence type="predicted"/>
<dbReference type="EMBL" id="QKYT01000626">
    <property type="protein sequence ID" value="RIA82841.1"/>
    <property type="molecule type" value="Genomic_DNA"/>
</dbReference>
<accession>A0A397SJ50</accession>
<evidence type="ECO:0000256" key="1">
    <source>
        <dbReference type="SAM" id="Coils"/>
    </source>
</evidence>
<gene>
    <name evidence="2" type="ORF">C1645_834762</name>
</gene>
<name>A0A397SJ50_9GLOM</name>
<comment type="caution">
    <text evidence="2">The sequence shown here is derived from an EMBL/GenBank/DDBJ whole genome shotgun (WGS) entry which is preliminary data.</text>
</comment>
<dbReference type="Proteomes" id="UP000265703">
    <property type="component" value="Unassembled WGS sequence"/>
</dbReference>
<protein>
    <submittedName>
        <fullName evidence="2">Uncharacterized protein</fullName>
    </submittedName>
</protein>
<feature type="non-terminal residue" evidence="2">
    <location>
        <position position="1"/>
    </location>
</feature>
<reference evidence="2 3" key="1">
    <citation type="submission" date="2018-06" db="EMBL/GenBank/DDBJ databases">
        <title>Comparative genomics reveals the genomic features of Rhizophagus irregularis, R. cerebriforme, R. diaphanum and Gigaspora rosea, and their symbiotic lifestyle signature.</title>
        <authorList>
            <person name="Morin E."/>
            <person name="San Clemente H."/>
            <person name="Chen E.C.H."/>
            <person name="De La Providencia I."/>
            <person name="Hainaut M."/>
            <person name="Kuo A."/>
            <person name="Kohler A."/>
            <person name="Murat C."/>
            <person name="Tang N."/>
            <person name="Roy S."/>
            <person name="Loubradou J."/>
            <person name="Henrissat B."/>
            <person name="Grigoriev I.V."/>
            <person name="Corradi N."/>
            <person name="Roux C."/>
            <person name="Martin F.M."/>
        </authorList>
    </citation>
    <scope>NUCLEOTIDE SEQUENCE [LARGE SCALE GENOMIC DNA]</scope>
    <source>
        <strain evidence="2 3">DAOM 227022</strain>
    </source>
</reference>
<organism evidence="2 3">
    <name type="scientific">Glomus cerebriforme</name>
    <dbReference type="NCBI Taxonomy" id="658196"/>
    <lineage>
        <taxon>Eukaryota</taxon>
        <taxon>Fungi</taxon>
        <taxon>Fungi incertae sedis</taxon>
        <taxon>Mucoromycota</taxon>
        <taxon>Glomeromycotina</taxon>
        <taxon>Glomeromycetes</taxon>
        <taxon>Glomerales</taxon>
        <taxon>Glomeraceae</taxon>
        <taxon>Glomus</taxon>
    </lineage>
</organism>
<evidence type="ECO:0000313" key="3">
    <source>
        <dbReference type="Proteomes" id="UP000265703"/>
    </source>
</evidence>
<sequence>DKVAKEQEDKKLLQFLKDLKVKSVEEAKDKIRTLEKKASKLDQIIEMNTYLESYYKNEFVLKQRELFTLSESRPSDLVVKKKIEFVSEVLKRGEENERYVIHKIVYMTEIKNEDLKFLSAGTRCARCYKRIIQADNAKYKNRSGTYDIDAYDDEYTVRVREVLEDPYLSSNNREGRALVATGYGATAGYGVAAAATATLASGPFAPIVGGFALLLTGVGAGTGVVTTTLFEDNKNLPEDVYFHITGDDSY</sequence>
<evidence type="ECO:0000313" key="2">
    <source>
        <dbReference type="EMBL" id="RIA82841.1"/>
    </source>
</evidence>
<dbReference type="AlphaFoldDB" id="A0A397SJ50"/>
<feature type="coiled-coil region" evidence="1">
    <location>
        <begin position="17"/>
        <end position="44"/>
    </location>
</feature>
<keyword evidence="1" id="KW-0175">Coiled coil</keyword>